<comment type="function">
    <text evidence="9">Probably acts as a heme chaperone, transferring heme to an unknown acceptor. Binds one molecule of heme per monomer, possibly covalently. Binds 1 [4Fe-4S] cluster. The cluster is coordinated with 3 cysteines and an exchangeable S-adenosyl-L-methionine.</text>
</comment>
<keyword evidence="9" id="KW-0004">4Fe-4S</keyword>
<dbReference type="InterPro" id="IPR058240">
    <property type="entry name" value="rSAM_sf"/>
</dbReference>
<organism evidence="11 12">
    <name type="scientific">Pseudanabaena mucicola FACHB-723</name>
    <dbReference type="NCBI Taxonomy" id="2692860"/>
    <lineage>
        <taxon>Bacteria</taxon>
        <taxon>Bacillati</taxon>
        <taxon>Cyanobacteriota</taxon>
        <taxon>Cyanophyceae</taxon>
        <taxon>Pseudanabaenales</taxon>
        <taxon>Pseudanabaenaceae</taxon>
        <taxon>Pseudanabaena</taxon>
    </lineage>
</organism>
<keyword evidence="12" id="KW-1185">Reference proteome</keyword>
<keyword evidence="9" id="KW-0963">Cytoplasm</keyword>
<feature type="domain" description="Radical SAM core" evidence="10">
    <location>
        <begin position="4"/>
        <end position="241"/>
    </location>
</feature>
<name>A0ABR7ZXQ8_9CYAN</name>
<dbReference type="InterPro" id="IPR007197">
    <property type="entry name" value="rSAM"/>
</dbReference>
<dbReference type="SFLD" id="SFLDS00029">
    <property type="entry name" value="Radical_SAM"/>
    <property type="match status" value="2"/>
</dbReference>
<dbReference type="CDD" id="cd01335">
    <property type="entry name" value="Radical_SAM"/>
    <property type="match status" value="1"/>
</dbReference>
<dbReference type="InterPro" id="IPR004559">
    <property type="entry name" value="HemW-like"/>
</dbReference>
<comment type="caution">
    <text evidence="11">The sequence shown here is derived from an EMBL/GenBank/DDBJ whole genome shotgun (WGS) entry which is preliminary data.</text>
</comment>
<dbReference type="Pfam" id="PF06969">
    <property type="entry name" value="HemN_C"/>
    <property type="match status" value="1"/>
</dbReference>
<dbReference type="SFLD" id="SFLDF00288">
    <property type="entry name" value="HemN-like__clustered_with_nucl"/>
    <property type="match status" value="1"/>
</dbReference>
<keyword evidence="4 9" id="KW-0949">S-adenosyl-L-methionine</keyword>
<keyword evidence="7 9" id="KW-0411">Iron-sulfur</keyword>
<gene>
    <name evidence="11" type="ORF">H6F41_09030</name>
</gene>
<dbReference type="InterPro" id="IPR013785">
    <property type="entry name" value="Aldolase_TIM"/>
</dbReference>
<evidence type="ECO:0000256" key="9">
    <source>
        <dbReference type="RuleBase" id="RU364116"/>
    </source>
</evidence>
<proteinExistence type="inferred from homology"/>
<dbReference type="SFLD" id="SFLDG01065">
    <property type="entry name" value="anaerobic_coproporphyrinogen-I"/>
    <property type="match status" value="2"/>
</dbReference>
<keyword evidence="6 9" id="KW-0408">Iron</keyword>
<dbReference type="SMART" id="SM00729">
    <property type="entry name" value="Elp3"/>
    <property type="match status" value="1"/>
</dbReference>
<dbReference type="PROSITE" id="PS51918">
    <property type="entry name" value="RADICAL_SAM"/>
    <property type="match status" value="1"/>
</dbReference>
<dbReference type="SFLD" id="SFLDF00562">
    <property type="entry name" value="HemN-like__clustered_with_heat"/>
    <property type="match status" value="1"/>
</dbReference>
<comment type="subcellular location">
    <subcellularLocation>
        <location evidence="9">Cytoplasm</location>
    </subcellularLocation>
</comment>
<evidence type="ECO:0000256" key="1">
    <source>
        <dbReference type="ARBA" id="ARBA00006100"/>
    </source>
</evidence>
<evidence type="ECO:0000313" key="12">
    <source>
        <dbReference type="Proteomes" id="UP000642094"/>
    </source>
</evidence>
<dbReference type="Proteomes" id="UP000642094">
    <property type="component" value="Unassembled WGS sequence"/>
</dbReference>
<evidence type="ECO:0000259" key="10">
    <source>
        <dbReference type="PROSITE" id="PS51918"/>
    </source>
</evidence>
<sequence>MLAPPRLLPQSLYLHIPFCKRRCFYCDFAITTGGENLKQQYVDILCQEIALTVQEIPPREKLRTIFFGGGTPSLLTVAQVSQILDAIAKYFQIAIDAEISLEANPGTVSTESLRGYRRLGINRISLGAQAFQQELLDVCGRGHSVAEIYEAVDAIQKSGFENFSLDLISGLPHQSMQDWRDSIAAAIALQPTHLSVYDLTIEEGTAFGKRYQSGDTPLPTESHTVEMYLTAHELLPAAGYRHYEISNYAQTGYEAEHNLTYWHNQPFYGVGMGATSYLQRQRIDRPRKMREYLDAICQWQTTGLGFTAPIVTDAEELMDTLMQGLRLAEGLSLHSLQATYGRELCDRVLQVLTKYEDQQWVKFVQQDQDIRIMLVPPDSWLFSNIVIADLYENLVTD</sequence>
<dbReference type="RefSeq" id="WP_190403142.1">
    <property type="nucleotide sequence ID" value="NZ_JACJQB010000014.1"/>
</dbReference>
<dbReference type="EMBL" id="JACJQB010000014">
    <property type="protein sequence ID" value="MBD2188285.1"/>
    <property type="molecule type" value="Genomic_DNA"/>
</dbReference>
<accession>A0ABR7ZXQ8</accession>
<dbReference type="SUPFAM" id="SSF102114">
    <property type="entry name" value="Radical SAM enzymes"/>
    <property type="match status" value="1"/>
</dbReference>
<dbReference type="InterPro" id="IPR034505">
    <property type="entry name" value="Coproporphyrinogen-III_oxidase"/>
</dbReference>
<dbReference type="InterPro" id="IPR010723">
    <property type="entry name" value="HemN_C"/>
</dbReference>
<evidence type="ECO:0000256" key="3">
    <source>
        <dbReference type="ARBA" id="ARBA00022617"/>
    </source>
</evidence>
<dbReference type="PANTHER" id="PTHR13932">
    <property type="entry name" value="COPROPORPHYRINIGEN III OXIDASE"/>
    <property type="match status" value="1"/>
</dbReference>
<dbReference type="NCBIfam" id="TIGR00539">
    <property type="entry name" value="hemN_rel"/>
    <property type="match status" value="1"/>
</dbReference>
<evidence type="ECO:0000256" key="8">
    <source>
        <dbReference type="ARBA" id="ARBA00023186"/>
    </source>
</evidence>
<dbReference type="SFLD" id="SFLDG01082">
    <property type="entry name" value="B12-binding_domain_containing"/>
    <property type="match status" value="1"/>
</dbReference>
<evidence type="ECO:0000256" key="5">
    <source>
        <dbReference type="ARBA" id="ARBA00022723"/>
    </source>
</evidence>
<comment type="similarity">
    <text evidence="1">Belongs to the anaerobic coproporphyrinogen-III oxidase family. HemW subfamily.</text>
</comment>
<dbReference type="Pfam" id="PF04055">
    <property type="entry name" value="Radical_SAM"/>
    <property type="match status" value="1"/>
</dbReference>
<evidence type="ECO:0000256" key="2">
    <source>
        <dbReference type="ARBA" id="ARBA00017228"/>
    </source>
</evidence>
<evidence type="ECO:0000256" key="7">
    <source>
        <dbReference type="ARBA" id="ARBA00023014"/>
    </source>
</evidence>
<keyword evidence="3 9" id="KW-0349">Heme</keyword>
<evidence type="ECO:0000256" key="6">
    <source>
        <dbReference type="ARBA" id="ARBA00023004"/>
    </source>
</evidence>
<reference evidence="11 12" key="1">
    <citation type="journal article" date="2020" name="ISME J.">
        <title>Comparative genomics reveals insights into cyanobacterial evolution and habitat adaptation.</title>
        <authorList>
            <person name="Chen M.Y."/>
            <person name="Teng W.K."/>
            <person name="Zhao L."/>
            <person name="Hu C.X."/>
            <person name="Zhou Y.K."/>
            <person name="Han B.P."/>
            <person name="Song L.R."/>
            <person name="Shu W.S."/>
        </authorList>
    </citation>
    <scope>NUCLEOTIDE SEQUENCE [LARGE SCALE GENOMIC DNA]</scope>
    <source>
        <strain evidence="11 12">FACHB-723</strain>
    </source>
</reference>
<evidence type="ECO:0000256" key="4">
    <source>
        <dbReference type="ARBA" id="ARBA00022691"/>
    </source>
</evidence>
<keyword evidence="5 9" id="KW-0479">Metal-binding</keyword>
<protein>
    <recommendedName>
        <fullName evidence="2 9">Heme chaperone HemW</fullName>
    </recommendedName>
</protein>
<dbReference type="InterPro" id="IPR006638">
    <property type="entry name" value="Elp3/MiaA/NifB-like_rSAM"/>
</dbReference>
<keyword evidence="8 9" id="KW-0143">Chaperone</keyword>
<dbReference type="PANTHER" id="PTHR13932:SF5">
    <property type="entry name" value="RADICAL S-ADENOSYL METHIONINE DOMAIN-CONTAINING PROTEIN 1, MITOCHONDRIAL"/>
    <property type="match status" value="1"/>
</dbReference>
<evidence type="ECO:0000313" key="11">
    <source>
        <dbReference type="EMBL" id="MBD2188285.1"/>
    </source>
</evidence>
<dbReference type="Gene3D" id="3.20.20.70">
    <property type="entry name" value="Aldolase class I"/>
    <property type="match status" value="1"/>
</dbReference>